<dbReference type="AlphaFoldDB" id="A0A402D1B1"/>
<evidence type="ECO:0000259" key="1">
    <source>
        <dbReference type="Pfam" id="PF13529"/>
    </source>
</evidence>
<sequence length="163" mass="18551">MRNLNVTMEQQCQSEWCWAAVALSVAKFYCPTISIKQCDIANYVLGHHNCCPENPACNIPRGLREALNFKGNYVDMLGPVKFDQLTAEIDQDRPIAAMVSLNQNGHFLVIDGYEETQVGNIISIRDPLFQSSVYVFEAFQIRYTNGLIWRHTYPTQKGNLNCQ</sequence>
<proteinExistence type="predicted"/>
<dbReference type="EMBL" id="AP025739">
    <property type="protein sequence ID" value="BDI31608.1"/>
    <property type="molecule type" value="Genomic_DNA"/>
</dbReference>
<evidence type="ECO:0000313" key="2">
    <source>
        <dbReference type="EMBL" id="BDI31608.1"/>
    </source>
</evidence>
<dbReference type="Pfam" id="PF13529">
    <property type="entry name" value="Peptidase_C39_2"/>
    <property type="match status" value="1"/>
</dbReference>
<protein>
    <recommendedName>
        <fullName evidence="1">Peptidase C39-like domain-containing protein</fullName>
    </recommendedName>
</protein>
<dbReference type="RefSeq" id="WP_119323332.1">
    <property type="nucleotide sequence ID" value="NZ_AP025739.1"/>
</dbReference>
<dbReference type="InterPro" id="IPR039564">
    <property type="entry name" value="Peptidase_C39-like"/>
</dbReference>
<evidence type="ECO:0000313" key="3">
    <source>
        <dbReference type="Proteomes" id="UP000287394"/>
    </source>
</evidence>
<dbReference type="OrthoDB" id="6445402at2"/>
<accession>A0A402D1B1</accession>
<organism evidence="2 3">
    <name type="scientific">Capsulimonas corticalis</name>
    <dbReference type="NCBI Taxonomy" id="2219043"/>
    <lineage>
        <taxon>Bacteria</taxon>
        <taxon>Bacillati</taxon>
        <taxon>Armatimonadota</taxon>
        <taxon>Armatimonadia</taxon>
        <taxon>Capsulimonadales</taxon>
        <taxon>Capsulimonadaceae</taxon>
        <taxon>Capsulimonas</taxon>
    </lineage>
</organism>
<gene>
    <name evidence="2" type="ORF">CCAX7_36590</name>
</gene>
<dbReference type="Gene3D" id="3.90.70.10">
    <property type="entry name" value="Cysteine proteinases"/>
    <property type="match status" value="1"/>
</dbReference>
<name>A0A402D1B1_9BACT</name>
<reference evidence="2 3" key="1">
    <citation type="journal article" date="2019" name="Int. J. Syst. Evol. Microbiol.">
        <title>Capsulimonas corticalis gen. nov., sp. nov., an aerobic capsulated bacterium, of a novel bacterial order, Capsulimonadales ord. nov., of the class Armatimonadia of the phylum Armatimonadetes.</title>
        <authorList>
            <person name="Li J."/>
            <person name="Kudo C."/>
            <person name="Tonouchi A."/>
        </authorList>
    </citation>
    <scope>NUCLEOTIDE SEQUENCE [LARGE SCALE GENOMIC DNA]</scope>
    <source>
        <strain evidence="2 3">AX-7</strain>
    </source>
</reference>
<keyword evidence="3" id="KW-1185">Reference proteome</keyword>
<feature type="domain" description="Peptidase C39-like" evidence="1">
    <location>
        <begin position="4"/>
        <end position="127"/>
    </location>
</feature>
<dbReference type="KEGG" id="ccot:CCAX7_36590"/>
<dbReference type="Proteomes" id="UP000287394">
    <property type="component" value="Chromosome"/>
</dbReference>